<keyword evidence="2 5" id="KW-0812">Transmembrane</keyword>
<dbReference type="AlphaFoldDB" id="A0A4Q1C7F2"/>
<comment type="subcellular location">
    <subcellularLocation>
        <location evidence="1">Membrane</location>
        <topology evidence="1">Multi-pass membrane protein</topology>
    </subcellularLocation>
</comment>
<dbReference type="Proteomes" id="UP000290218">
    <property type="component" value="Unassembled WGS sequence"/>
</dbReference>
<dbReference type="GO" id="GO:0015134">
    <property type="term" value="F:hexuronate transmembrane transporter activity"/>
    <property type="evidence" value="ECO:0007669"/>
    <property type="project" value="TreeGrafter"/>
</dbReference>
<dbReference type="Pfam" id="PF07690">
    <property type="entry name" value="MFS_1"/>
    <property type="match status" value="1"/>
</dbReference>
<dbReference type="Gene3D" id="1.20.1250.20">
    <property type="entry name" value="MFS general substrate transporter like domains"/>
    <property type="match status" value="2"/>
</dbReference>
<feature type="transmembrane region" description="Helical" evidence="5">
    <location>
        <begin position="107"/>
        <end position="125"/>
    </location>
</feature>
<dbReference type="PANTHER" id="PTHR11662">
    <property type="entry name" value="SOLUTE CARRIER FAMILY 17"/>
    <property type="match status" value="1"/>
</dbReference>
<feature type="domain" description="Major facilitator superfamily (MFS) profile" evidence="6">
    <location>
        <begin position="21"/>
        <end position="441"/>
    </location>
</feature>
<dbReference type="GO" id="GO:0016020">
    <property type="term" value="C:membrane"/>
    <property type="evidence" value="ECO:0007669"/>
    <property type="project" value="UniProtKB-SubCell"/>
</dbReference>
<gene>
    <name evidence="7" type="ORF">ESB00_02860</name>
</gene>
<keyword evidence="4 5" id="KW-0472">Membrane</keyword>
<evidence type="ECO:0000256" key="1">
    <source>
        <dbReference type="ARBA" id="ARBA00004141"/>
    </source>
</evidence>
<dbReference type="InterPro" id="IPR036259">
    <property type="entry name" value="MFS_trans_sf"/>
</dbReference>
<feature type="transmembrane region" description="Helical" evidence="5">
    <location>
        <begin position="251"/>
        <end position="271"/>
    </location>
</feature>
<keyword evidence="8" id="KW-1185">Reference proteome</keyword>
<comment type="caution">
    <text evidence="7">The sequence shown here is derived from an EMBL/GenBank/DDBJ whole genome shotgun (WGS) entry which is preliminary data.</text>
</comment>
<feature type="transmembrane region" description="Helical" evidence="5">
    <location>
        <begin position="78"/>
        <end position="95"/>
    </location>
</feature>
<organism evidence="7 8">
    <name type="scientific">Oleiharenicola lentus</name>
    <dbReference type="NCBI Taxonomy" id="2508720"/>
    <lineage>
        <taxon>Bacteria</taxon>
        <taxon>Pseudomonadati</taxon>
        <taxon>Verrucomicrobiota</taxon>
        <taxon>Opitutia</taxon>
        <taxon>Opitutales</taxon>
        <taxon>Opitutaceae</taxon>
        <taxon>Oleiharenicola</taxon>
    </lineage>
</organism>
<evidence type="ECO:0000259" key="6">
    <source>
        <dbReference type="PROSITE" id="PS50850"/>
    </source>
</evidence>
<protein>
    <submittedName>
        <fullName evidence="7">MFS transporter</fullName>
    </submittedName>
</protein>
<feature type="transmembrane region" description="Helical" evidence="5">
    <location>
        <begin position="332"/>
        <end position="363"/>
    </location>
</feature>
<keyword evidence="3 5" id="KW-1133">Transmembrane helix</keyword>
<dbReference type="InterPro" id="IPR011701">
    <property type="entry name" value="MFS"/>
</dbReference>
<dbReference type="EMBL" id="SDHX01000001">
    <property type="protein sequence ID" value="RXK54855.1"/>
    <property type="molecule type" value="Genomic_DNA"/>
</dbReference>
<dbReference type="InterPro" id="IPR020846">
    <property type="entry name" value="MFS_dom"/>
</dbReference>
<evidence type="ECO:0000256" key="5">
    <source>
        <dbReference type="SAM" id="Phobius"/>
    </source>
</evidence>
<evidence type="ECO:0000256" key="4">
    <source>
        <dbReference type="ARBA" id="ARBA00023136"/>
    </source>
</evidence>
<name>A0A4Q1C7F2_9BACT</name>
<feature type="transmembrane region" description="Helical" evidence="5">
    <location>
        <begin position="383"/>
        <end position="403"/>
    </location>
</feature>
<dbReference type="PROSITE" id="PS50850">
    <property type="entry name" value="MFS"/>
    <property type="match status" value="1"/>
</dbReference>
<feature type="transmembrane region" description="Helical" evidence="5">
    <location>
        <begin position="164"/>
        <end position="184"/>
    </location>
</feature>
<dbReference type="InterPro" id="IPR050382">
    <property type="entry name" value="MFS_Na/Anion_cotransporter"/>
</dbReference>
<evidence type="ECO:0000256" key="2">
    <source>
        <dbReference type="ARBA" id="ARBA00022692"/>
    </source>
</evidence>
<dbReference type="CDD" id="cd17319">
    <property type="entry name" value="MFS_ExuT_GudP_like"/>
    <property type="match status" value="1"/>
</dbReference>
<evidence type="ECO:0000313" key="7">
    <source>
        <dbReference type="EMBL" id="RXK54855.1"/>
    </source>
</evidence>
<proteinExistence type="predicted"/>
<dbReference type="PANTHER" id="PTHR11662:SF285">
    <property type="entry name" value="HEXURONATE TRANSPORTER"/>
    <property type="match status" value="1"/>
</dbReference>
<sequence>MTNAAPASSTGSVIGRYRWRICAVLFLATTINYIDRNVFSFTILDTTFRHQMLGIPLDQPLTEDDLARFRVIVSEMDAWFKYAYAFGFLLAGWMIDRIGVRKGYGTGITVWSVAAVGHGLVSSVLGMKLARGLLGVGEACNFPAAIKTVSEWFPKKERSFATGIFNAGANVGIILTAIFVPLIISHLGWRASFIITGGVGVFVLFWWLAVYRKPHEHPKVGAAELAHIQQDGPPEADKPVKWRELIKYKPTWAFAICKFMTDAVWWFYLTWLPTFFNSNPAFETKLDLKQVGIPFLVIYLISDFGSIFFGWLATRFIGLGWTVNKARKVTMLICALCVVPIVFASMTSSIVIAIALIALATAAHQGWSANLFTTVSDQFPRRAVGSVVGLGGLAGGLGGALLAAKVGFIINTGGYVPLFIIAASAYLLALLIMQVLTPKLAPVELKNA</sequence>
<feature type="transmembrane region" description="Helical" evidence="5">
    <location>
        <begin position="291"/>
        <end position="312"/>
    </location>
</feature>
<evidence type="ECO:0000313" key="8">
    <source>
        <dbReference type="Proteomes" id="UP000290218"/>
    </source>
</evidence>
<feature type="transmembrane region" description="Helical" evidence="5">
    <location>
        <begin position="190"/>
        <end position="209"/>
    </location>
</feature>
<dbReference type="RefSeq" id="WP_129046219.1">
    <property type="nucleotide sequence ID" value="NZ_SDHX01000001.1"/>
</dbReference>
<dbReference type="OrthoDB" id="9773404at2"/>
<dbReference type="SUPFAM" id="SSF103473">
    <property type="entry name" value="MFS general substrate transporter"/>
    <property type="match status" value="1"/>
</dbReference>
<feature type="transmembrane region" description="Helical" evidence="5">
    <location>
        <begin position="415"/>
        <end position="436"/>
    </location>
</feature>
<reference evidence="7 8" key="1">
    <citation type="submission" date="2019-01" db="EMBL/GenBank/DDBJ databases">
        <title>Lacunisphaera sp. strain TWA-58.</title>
        <authorList>
            <person name="Chen W.-M."/>
        </authorList>
    </citation>
    <scope>NUCLEOTIDE SEQUENCE [LARGE SCALE GENOMIC DNA]</scope>
    <source>
        <strain evidence="7 8">TWA-58</strain>
    </source>
</reference>
<evidence type="ECO:0000256" key="3">
    <source>
        <dbReference type="ARBA" id="ARBA00022989"/>
    </source>
</evidence>
<accession>A0A4Q1C7F2</accession>